<gene>
    <name evidence="2" type="ORF">SAMN05216369_2646</name>
</gene>
<evidence type="ECO:0000313" key="2">
    <source>
        <dbReference type="EMBL" id="SHK65124.1"/>
    </source>
</evidence>
<dbReference type="InterPro" id="IPR050239">
    <property type="entry name" value="Sigma-70_RNA_pol_init_factors"/>
</dbReference>
<dbReference type="STRING" id="564117.SAMN05216369_2646"/>
<protein>
    <submittedName>
        <fullName evidence="2">Sigma-70, region 4</fullName>
    </submittedName>
</protein>
<dbReference type="SUPFAM" id="SSF88659">
    <property type="entry name" value="Sigma3 and sigma4 domains of RNA polymerase sigma factors"/>
    <property type="match status" value="1"/>
</dbReference>
<name>A0A1M6U7H6_9GAMM</name>
<dbReference type="InterPro" id="IPR013324">
    <property type="entry name" value="RNA_pol_sigma_r3/r4-like"/>
</dbReference>
<dbReference type="InterPro" id="IPR000943">
    <property type="entry name" value="RNA_pol_sigma70"/>
</dbReference>
<evidence type="ECO:0000259" key="1">
    <source>
        <dbReference type="Pfam" id="PF04545"/>
    </source>
</evidence>
<sequence length="793" mass="89530">MTDYNILDILEFEPVSNRLRNALNRAYQRGDMPCDTVLEYSKTKDETIQRLHRLPSIGQKTINELIGLLDKYSQDLPETTSPASAELSIPDALKSVSIVTFIRSINCSVRLENALTSSIERHEFRAETLGDLDGKSVHVLKSELHRVQNLGRKSVEEFLDLLSTMSPDSAKGIDSQMGDKAGVHPQSNTVDWASDYLRLLEKERYGDITVAEIVRKTPGRSKSEEKLLKIIDQEYTDTPLSEVLASSGGELDEISRTLIKDEKLSPQLASLIMNFYRFLSSKNNQKFSHEEYFANDFSGLNEKESKVLLSRFGTDKLTLEQLGKELGVTRERIRQIESKALTKYIKANRVGLLHLSENLEKYVKASKGVLSIDLIKNLYGISKQKLEVALNLFVPESDESWLSRDGEYIISSDFKGRQEKIFDKIEESIYIQAGCGGKVTVQGIDGVNSQISRYFLFVNHKKFSMSGDGEIELVISSASERARIVLAIAGQPIHTSEATRLYKTIFKEDIAEHTLAATLGRLSDGLIVAPGTYALYSHLRLSSEDIDSVRDEAYEVIQGAGRYLSSRIIFENICRIRPDLRRKEPYFNYHLMLGVLQDDERYQTKRGFMVGLACFGDHLPLETEVEELVEKHGPVSTSEVIVLLRPTRGELTNGSVRNTLIASDEIFLTSEQRKWDVAERVFNDASDIRKLQIAIRMAAYRKMVALSSVYNRIRSTGVNYGIGTILSVVWKDPETKRDGDYVGFFGTDAKIESYYATGEPMTFSQLDYRNYTEDRSIDTGILDALVNEFDLNV</sequence>
<dbReference type="GO" id="GO:0003700">
    <property type="term" value="F:DNA-binding transcription factor activity"/>
    <property type="evidence" value="ECO:0007669"/>
    <property type="project" value="InterPro"/>
</dbReference>
<accession>A0A1M6U7H6</accession>
<dbReference type="Proteomes" id="UP000184497">
    <property type="component" value="Unassembled WGS sequence"/>
</dbReference>
<organism evidence="2 3">
    <name type="scientific">Marinobacter antarcticus</name>
    <dbReference type="NCBI Taxonomy" id="564117"/>
    <lineage>
        <taxon>Bacteria</taxon>
        <taxon>Pseudomonadati</taxon>
        <taxon>Pseudomonadota</taxon>
        <taxon>Gammaproteobacteria</taxon>
        <taxon>Pseudomonadales</taxon>
        <taxon>Marinobacteraceae</taxon>
        <taxon>Marinobacter</taxon>
    </lineage>
</organism>
<dbReference type="PRINTS" id="PR00046">
    <property type="entry name" value="SIGMA70FCT"/>
</dbReference>
<dbReference type="PANTHER" id="PTHR30603">
    <property type="entry name" value="RNA POLYMERASE SIGMA FACTOR RPO"/>
    <property type="match status" value="1"/>
</dbReference>
<evidence type="ECO:0000313" key="3">
    <source>
        <dbReference type="Proteomes" id="UP000184497"/>
    </source>
</evidence>
<dbReference type="Gene3D" id="1.10.10.10">
    <property type="entry name" value="Winged helix-like DNA-binding domain superfamily/Winged helix DNA-binding domain"/>
    <property type="match status" value="1"/>
</dbReference>
<reference evidence="3" key="1">
    <citation type="submission" date="2016-11" db="EMBL/GenBank/DDBJ databases">
        <authorList>
            <person name="Varghese N."/>
            <person name="Submissions S."/>
        </authorList>
    </citation>
    <scope>NUCLEOTIDE SEQUENCE [LARGE SCALE GENOMIC DNA]</scope>
    <source>
        <strain evidence="3">CGMCC 1.10835</strain>
    </source>
</reference>
<dbReference type="InterPro" id="IPR036388">
    <property type="entry name" value="WH-like_DNA-bd_sf"/>
</dbReference>
<dbReference type="AlphaFoldDB" id="A0A1M6U7H6"/>
<keyword evidence="3" id="KW-1185">Reference proteome</keyword>
<dbReference type="Pfam" id="PF04545">
    <property type="entry name" value="Sigma70_r4"/>
    <property type="match status" value="1"/>
</dbReference>
<dbReference type="GO" id="GO:0006352">
    <property type="term" value="P:DNA-templated transcription initiation"/>
    <property type="evidence" value="ECO:0007669"/>
    <property type="project" value="InterPro"/>
</dbReference>
<dbReference type="EMBL" id="FRAQ01000002">
    <property type="protein sequence ID" value="SHK65124.1"/>
    <property type="molecule type" value="Genomic_DNA"/>
</dbReference>
<dbReference type="PANTHER" id="PTHR30603:SF60">
    <property type="entry name" value="RNA POLYMERASE SIGMA FACTOR RPOD"/>
    <property type="match status" value="1"/>
</dbReference>
<feature type="domain" description="RNA polymerase sigma-70 region 4" evidence="1">
    <location>
        <begin position="298"/>
        <end position="343"/>
    </location>
</feature>
<dbReference type="InterPro" id="IPR007630">
    <property type="entry name" value="RNA_pol_sigma70_r4"/>
</dbReference>
<proteinExistence type="predicted"/>
<dbReference type="CDD" id="cd06171">
    <property type="entry name" value="Sigma70_r4"/>
    <property type="match status" value="1"/>
</dbReference>